<dbReference type="AlphaFoldDB" id="A0A370H9X8"/>
<accession>A0A370H9X8</accession>
<dbReference type="STRING" id="1210089.GCA_001613165_04769"/>
<dbReference type="EMBL" id="QQAZ01000005">
    <property type="protein sequence ID" value="RDI51131.1"/>
    <property type="molecule type" value="Genomic_DNA"/>
</dbReference>
<dbReference type="RefSeq" id="WP_068023514.1">
    <property type="nucleotide sequence ID" value="NZ_QQAZ01000005.1"/>
</dbReference>
<sequence length="127" mass="14264">MTSTAGLDPTWRRRAAQRALDDLGQRRNSHILLRVRCGRNHHVATVFDTIAGPVYESTIGPHAHGHRDFVDEPHHAHHHGTRHVDFLDAELLTTEPLPAACECGNHELSRPELQQAIDTQRRTVPLA</sequence>
<proteinExistence type="predicted"/>
<evidence type="ECO:0000313" key="2">
    <source>
        <dbReference type="Proteomes" id="UP000255355"/>
    </source>
</evidence>
<keyword evidence="2" id="KW-1185">Reference proteome</keyword>
<protein>
    <submittedName>
        <fullName evidence="1">Uncharacterized protein</fullName>
    </submittedName>
</protein>
<organism evidence="1 2">
    <name type="scientific">Nocardia mexicana</name>
    <dbReference type="NCBI Taxonomy" id="279262"/>
    <lineage>
        <taxon>Bacteria</taxon>
        <taxon>Bacillati</taxon>
        <taxon>Actinomycetota</taxon>
        <taxon>Actinomycetes</taxon>
        <taxon>Mycobacteriales</taxon>
        <taxon>Nocardiaceae</taxon>
        <taxon>Nocardia</taxon>
    </lineage>
</organism>
<name>A0A370H9X8_9NOCA</name>
<dbReference type="OrthoDB" id="3632377at2"/>
<reference evidence="1 2" key="1">
    <citation type="submission" date="2018-07" db="EMBL/GenBank/DDBJ databases">
        <title>Genomic Encyclopedia of Type Strains, Phase IV (KMG-IV): sequencing the most valuable type-strain genomes for metagenomic binning, comparative biology and taxonomic classification.</title>
        <authorList>
            <person name="Goeker M."/>
        </authorList>
    </citation>
    <scope>NUCLEOTIDE SEQUENCE [LARGE SCALE GENOMIC DNA]</scope>
    <source>
        <strain evidence="1 2">DSM 44952</strain>
    </source>
</reference>
<evidence type="ECO:0000313" key="1">
    <source>
        <dbReference type="EMBL" id="RDI51131.1"/>
    </source>
</evidence>
<comment type="caution">
    <text evidence="1">The sequence shown here is derived from an EMBL/GenBank/DDBJ whole genome shotgun (WGS) entry which is preliminary data.</text>
</comment>
<dbReference type="Proteomes" id="UP000255355">
    <property type="component" value="Unassembled WGS sequence"/>
</dbReference>
<gene>
    <name evidence="1" type="ORF">DFR68_105609</name>
</gene>